<protein>
    <submittedName>
        <fullName evidence="1">Uncharacterized protein</fullName>
    </submittedName>
</protein>
<organism evidence="1 2">
    <name type="scientific">Hyella patelloides LEGE 07179</name>
    <dbReference type="NCBI Taxonomy" id="945734"/>
    <lineage>
        <taxon>Bacteria</taxon>
        <taxon>Bacillati</taxon>
        <taxon>Cyanobacteriota</taxon>
        <taxon>Cyanophyceae</taxon>
        <taxon>Pleurocapsales</taxon>
        <taxon>Hyellaceae</taxon>
        <taxon>Hyella</taxon>
    </lineage>
</organism>
<evidence type="ECO:0000313" key="1">
    <source>
        <dbReference type="EMBL" id="VEP14579.1"/>
    </source>
</evidence>
<keyword evidence="2" id="KW-1185">Reference proteome</keyword>
<gene>
    <name evidence="1" type="ORF">H1P_2720007</name>
</gene>
<dbReference type="Proteomes" id="UP000320055">
    <property type="component" value="Unassembled WGS sequence"/>
</dbReference>
<name>A0A563VT69_9CYAN</name>
<dbReference type="EMBL" id="CAACVJ010000193">
    <property type="protein sequence ID" value="VEP14579.1"/>
    <property type="molecule type" value="Genomic_DNA"/>
</dbReference>
<evidence type="ECO:0000313" key="2">
    <source>
        <dbReference type="Proteomes" id="UP000320055"/>
    </source>
</evidence>
<proteinExistence type="predicted"/>
<dbReference type="AlphaFoldDB" id="A0A563VT69"/>
<dbReference type="RefSeq" id="WP_144873212.1">
    <property type="nucleotide sequence ID" value="NZ_LR214015.1"/>
</dbReference>
<reference evidence="1 2" key="1">
    <citation type="submission" date="2019-01" db="EMBL/GenBank/DDBJ databases">
        <authorList>
            <person name="Brito A."/>
        </authorList>
    </citation>
    <scope>NUCLEOTIDE SEQUENCE [LARGE SCALE GENOMIC DNA]</scope>
    <source>
        <strain evidence="1">1</strain>
    </source>
</reference>
<sequence length="172" mass="18826">MGSIEIEDFERIFTMKKALIVAVLTVSAQQNLANSPEFLVCFTSTIPATNSSITGEMLLEETIRHCINSQDNTTNIVARIIQCDSRAQKITDELANIHLEKSDWKATYNSGSITISVAGYDNHRAISATGIPSFNSPVILEYGEPYSAGFGIEVGTAIVCNVRQLKDYVGQF</sequence>
<accession>A0A563VT69</accession>